<evidence type="ECO:0000256" key="3">
    <source>
        <dbReference type="ARBA" id="ARBA00022679"/>
    </source>
</evidence>
<dbReference type="SFLD" id="SFLDF00295">
    <property type="entry name" value="threonylcarbamoyladenosine_tRN"/>
    <property type="match status" value="1"/>
</dbReference>
<dbReference type="CDD" id="cd01335">
    <property type="entry name" value="Radical_SAM"/>
    <property type="match status" value="1"/>
</dbReference>
<dbReference type="EMBL" id="JAMQJY010000006">
    <property type="protein sequence ID" value="MCM2677860.1"/>
    <property type="molecule type" value="Genomic_DNA"/>
</dbReference>
<dbReference type="InterPro" id="IPR006638">
    <property type="entry name" value="Elp3/MiaA/NifB-like_rSAM"/>
</dbReference>
<keyword evidence="3" id="KW-0808">Transferase</keyword>
<dbReference type="SFLD" id="SFLDS00029">
    <property type="entry name" value="Radical_SAM"/>
    <property type="match status" value="1"/>
</dbReference>
<dbReference type="PANTHER" id="PTHR11918:SF45">
    <property type="entry name" value="THREONYLCARBAMOYLADENOSINE TRNA METHYLTHIOTRANSFERASE"/>
    <property type="match status" value="1"/>
</dbReference>
<dbReference type="Gene3D" id="3.40.50.12160">
    <property type="entry name" value="Methylthiotransferase, N-terminal domain"/>
    <property type="match status" value="1"/>
</dbReference>
<keyword evidence="5" id="KW-0479">Metal-binding</keyword>
<dbReference type="Gene3D" id="3.80.30.20">
    <property type="entry name" value="tm_1862 like domain"/>
    <property type="match status" value="1"/>
</dbReference>
<dbReference type="NCBIfam" id="TIGR01579">
    <property type="entry name" value="MiaB-like-C"/>
    <property type="match status" value="1"/>
</dbReference>
<dbReference type="InterPro" id="IPR007197">
    <property type="entry name" value="rSAM"/>
</dbReference>
<evidence type="ECO:0000256" key="5">
    <source>
        <dbReference type="ARBA" id="ARBA00022723"/>
    </source>
</evidence>
<feature type="domain" description="Radical SAM core" evidence="9">
    <location>
        <begin position="139"/>
        <end position="368"/>
    </location>
</feature>
<organism evidence="10 11">
    <name type="scientific">Alkalicoccobacillus plakortidis</name>
    <dbReference type="NCBI Taxonomy" id="444060"/>
    <lineage>
        <taxon>Bacteria</taxon>
        <taxon>Bacillati</taxon>
        <taxon>Bacillota</taxon>
        <taxon>Bacilli</taxon>
        <taxon>Bacillales</taxon>
        <taxon>Bacillaceae</taxon>
        <taxon>Alkalicoccobacillus</taxon>
    </lineage>
</organism>
<keyword evidence="4" id="KW-0949">S-adenosyl-L-methionine</keyword>
<sequence length="448" mass="51049">MATVAFHTLGCKVNHYETEAIWQLFKSESYEKVEFEQASDVYVINTCTVTNTGDKKSRQVIRRAIRKNPDAVICVTGCYAQTSPAEIMAIPGVDIVVGTQDRTKMIGYIEEFKKERKPINGVGNIMKSRVYEELDVPAFTDRTRASLKIQEGCNNFCTFCIIPWARGLMRSRQPEDVIKQANQLVEAGYKEIVLTGIHTGGYGEDLKDYSLARLLRDLEQVKGLKRIRISSIEASQLTDEVIAVINDSQKVVRHLHIPLQSGSDTVLKRMRRKYTMSFFAERLERLKEALPGLAVTSDVIVGFPGETEEEFQETYDFIAKHKFSELHVFPYSKRTGTPAARMDDQVDEAIKNTRVHQLIELSDQLAKEYASRFHNEVLEMIPEEVDQEHSDMLVGYTDNYLRVRVQLDEAYIGQIVKVKLTEPGYPVNKADFVRVLQDDQVKQTAANY</sequence>
<dbReference type="PROSITE" id="PS51449">
    <property type="entry name" value="MTTASE_N"/>
    <property type="match status" value="1"/>
</dbReference>
<accession>A0ABT0XQ48</accession>
<protein>
    <submittedName>
        <fullName evidence="10">tRNA (N(6)-L-threonylcarbamoyladenosine(37)-C(2))-methylthiotransferase MtaB</fullName>
    </submittedName>
</protein>
<evidence type="ECO:0000256" key="2">
    <source>
        <dbReference type="ARBA" id="ARBA00022485"/>
    </source>
</evidence>
<dbReference type="SFLD" id="SFLDG01061">
    <property type="entry name" value="methylthiotransferase"/>
    <property type="match status" value="1"/>
</dbReference>
<dbReference type="InterPro" id="IPR034557">
    <property type="entry name" value="ThrcA_tRNA_MEthiotransferase"/>
</dbReference>
<keyword evidence="7" id="KW-0411">Iron-sulfur</keyword>
<dbReference type="SFLD" id="SFLDG01082">
    <property type="entry name" value="B12-binding_domain_containing"/>
    <property type="match status" value="1"/>
</dbReference>
<comment type="cofactor">
    <cofactor evidence="1">
        <name>[4Fe-4S] cluster</name>
        <dbReference type="ChEBI" id="CHEBI:49883"/>
    </cofactor>
</comment>
<name>A0ABT0XQ48_9BACI</name>
<feature type="domain" description="MTTase N-terminal" evidence="8">
    <location>
        <begin position="2"/>
        <end position="114"/>
    </location>
</feature>
<keyword evidence="2" id="KW-0004">4Fe-4S</keyword>
<keyword evidence="11" id="KW-1185">Reference proteome</keyword>
<dbReference type="Pfam" id="PF04055">
    <property type="entry name" value="Radical_SAM"/>
    <property type="match status" value="1"/>
</dbReference>
<reference evidence="10" key="1">
    <citation type="submission" date="2022-06" db="EMBL/GenBank/DDBJ databases">
        <title>Alkalicoccobacillus porphyridii sp. nov., isolated from a marine red alga, Porphyridium purpureum and reclassification of Shouchella plakortidis and Shouchella gibsonii as Alkalicoccobacillus plakortidis comb. nov. and Alkalicoccobacillus gibsonii comb. nov.</title>
        <authorList>
            <person name="Kim K.H."/>
            <person name="Lee J.K."/>
            <person name="Han D.M."/>
            <person name="Baek J.H."/>
            <person name="Jeon C.O."/>
        </authorList>
    </citation>
    <scope>NUCLEOTIDE SEQUENCE</scope>
    <source>
        <strain evidence="10">DSM 19153</strain>
    </source>
</reference>
<dbReference type="InterPro" id="IPR006467">
    <property type="entry name" value="MiaB-like_bact"/>
</dbReference>
<evidence type="ECO:0000256" key="1">
    <source>
        <dbReference type="ARBA" id="ARBA00001966"/>
    </source>
</evidence>
<dbReference type="InterPro" id="IPR013848">
    <property type="entry name" value="Methylthiotransferase_N"/>
</dbReference>
<dbReference type="SMART" id="SM00729">
    <property type="entry name" value="Elp3"/>
    <property type="match status" value="1"/>
</dbReference>
<proteinExistence type="predicted"/>
<dbReference type="InterPro" id="IPR058240">
    <property type="entry name" value="rSAM_sf"/>
</dbReference>
<gene>
    <name evidence="10" type="primary">mtaB</name>
    <name evidence="10" type="ORF">NDM98_22220</name>
</gene>
<dbReference type="RefSeq" id="WP_251611651.1">
    <property type="nucleotide sequence ID" value="NZ_JAMQJY010000006.1"/>
</dbReference>
<dbReference type="NCBIfam" id="TIGR00089">
    <property type="entry name" value="MiaB/RimO family radical SAM methylthiotransferase"/>
    <property type="match status" value="1"/>
</dbReference>
<evidence type="ECO:0000256" key="6">
    <source>
        <dbReference type="ARBA" id="ARBA00023004"/>
    </source>
</evidence>
<dbReference type="InterPro" id="IPR038135">
    <property type="entry name" value="Methylthiotransferase_N_sf"/>
</dbReference>
<evidence type="ECO:0000313" key="11">
    <source>
        <dbReference type="Proteomes" id="UP001203665"/>
    </source>
</evidence>
<dbReference type="Proteomes" id="UP001203665">
    <property type="component" value="Unassembled WGS sequence"/>
</dbReference>
<comment type="caution">
    <text evidence="10">The sequence shown here is derived from an EMBL/GenBank/DDBJ whole genome shotgun (WGS) entry which is preliminary data.</text>
</comment>
<dbReference type="PROSITE" id="PS51918">
    <property type="entry name" value="RADICAL_SAM"/>
    <property type="match status" value="1"/>
</dbReference>
<evidence type="ECO:0000256" key="4">
    <source>
        <dbReference type="ARBA" id="ARBA00022691"/>
    </source>
</evidence>
<dbReference type="PROSITE" id="PS01278">
    <property type="entry name" value="MTTASE_RADICAL"/>
    <property type="match status" value="1"/>
</dbReference>
<dbReference type="PANTHER" id="PTHR11918">
    <property type="entry name" value="RADICAL SAM PROTEINS"/>
    <property type="match status" value="1"/>
</dbReference>
<dbReference type="InterPro" id="IPR005839">
    <property type="entry name" value="Methylthiotransferase"/>
</dbReference>
<dbReference type="InterPro" id="IPR020612">
    <property type="entry name" value="Methylthiotransferase_CS"/>
</dbReference>
<dbReference type="InterPro" id="IPR023404">
    <property type="entry name" value="rSAM_horseshoe"/>
</dbReference>
<keyword evidence="6" id="KW-0408">Iron</keyword>
<evidence type="ECO:0000259" key="8">
    <source>
        <dbReference type="PROSITE" id="PS51449"/>
    </source>
</evidence>
<evidence type="ECO:0000256" key="7">
    <source>
        <dbReference type="ARBA" id="ARBA00023014"/>
    </source>
</evidence>
<evidence type="ECO:0000259" key="9">
    <source>
        <dbReference type="PROSITE" id="PS51918"/>
    </source>
</evidence>
<dbReference type="Pfam" id="PF00919">
    <property type="entry name" value="UPF0004"/>
    <property type="match status" value="1"/>
</dbReference>
<dbReference type="SUPFAM" id="SSF102114">
    <property type="entry name" value="Radical SAM enzymes"/>
    <property type="match status" value="1"/>
</dbReference>
<evidence type="ECO:0000313" key="10">
    <source>
        <dbReference type="EMBL" id="MCM2677860.1"/>
    </source>
</evidence>